<gene>
    <name evidence="1" type="ORF">QQF64_007870</name>
</gene>
<comment type="caution">
    <text evidence="1">The sequence shown here is derived from an EMBL/GenBank/DDBJ whole genome shotgun (WGS) entry which is preliminary data.</text>
</comment>
<protein>
    <submittedName>
        <fullName evidence="1">Uncharacterized protein</fullName>
    </submittedName>
</protein>
<name>A0ABR3M8J1_9TELE</name>
<dbReference type="EMBL" id="JAYMGO010000015">
    <property type="protein sequence ID" value="KAL1260043.1"/>
    <property type="molecule type" value="Genomic_DNA"/>
</dbReference>
<evidence type="ECO:0000313" key="2">
    <source>
        <dbReference type="Proteomes" id="UP001558613"/>
    </source>
</evidence>
<proteinExistence type="predicted"/>
<dbReference type="Proteomes" id="UP001558613">
    <property type="component" value="Unassembled WGS sequence"/>
</dbReference>
<evidence type="ECO:0000313" key="1">
    <source>
        <dbReference type="EMBL" id="KAL1260043.1"/>
    </source>
</evidence>
<reference evidence="1 2" key="1">
    <citation type="submission" date="2023-09" db="EMBL/GenBank/DDBJ databases">
        <authorList>
            <person name="Wang M."/>
        </authorList>
    </citation>
    <scope>NUCLEOTIDE SEQUENCE [LARGE SCALE GENOMIC DNA]</scope>
    <source>
        <strain evidence="1">GT-2023</strain>
        <tissue evidence="1">Liver</tissue>
    </source>
</reference>
<organism evidence="1 2">
    <name type="scientific">Cirrhinus molitorella</name>
    <name type="common">mud carp</name>
    <dbReference type="NCBI Taxonomy" id="172907"/>
    <lineage>
        <taxon>Eukaryota</taxon>
        <taxon>Metazoa</taxon>
        <taxon>Chordata</taxon>
        <taxon>Craniata</taxon>
        <taxon>Vertebrata</taxon>
        <taxon>Euteleostomi</taxon>
        <taxon>Actinopterygii</taxon>
        <taxon>Neopterygii</taxon>
        <taxon>Teleostei</taxon>
        <taxon>Ostariophysi</taxon>
        <taxon>Cypriniformes</taxon>
        <taxon>Cyprinidae</taxon>
        <taxon>Labeoninae</taxon>
        <taxon>Labeonini</taxon>
        <taxon>Cirrhinus</taxon>
    </lineage>
</organism>
<keyword evidence="2" id="KW-1185">Reference proteome</keyword>
<accession>A0ABR3M8J1</accession>
<sequence length="67" mass="7137">MSLAVGAGMRPLCHGSLDCLLHHGPLNYLLCHGAQIRYWLGCFPSCKSLSCGASTGTNPPTLQFYVA</sequence>